<protein>
    <submittedName>
        <fullName evidence="5">Uncharacterized protein</fullName>
    </submittedName>
</protein>
<dbReference type="EMBL" id="JAXQNO010000020">
    <property type="protein sequence ID" value="KAK4772402.1"/>
    <property type="molecule type" value="Genomic_DNA"/>
</dbReference>
<evidence type="ECO:0000256" key="1">
    <source>
        <dbReference type="ARBA" id="ARBA00022491"/>
    </source>
</evidence>
<sequence length="179" mass="20142">MISIDSIRINMMNSGSLTSPTSSSSRRSRMSNSHKRKQPQRGLGVAQLEKIRLHEEMGCCFHILPSTSFIHAYPSTMEPPSSSSSASLQWSLSSSASDYDIQPTTATSWRRPNKGMADRHQFSEPNISHQQFLHPNLQDSRDTRRTLRLMGNSLMVSSSRKSEWSETSEGVDLELRLSL</sequence>
<comment type="caution">
    <text evidence="5">The sequence shown here is derived from an EMBL/GenBank/DDBJ whole genome shotgun (WGS) entry which is preliminary data.</text>
</comment>
<feature type="compositionally biased region" description="Basic residues" evidence="4">
    <location>
        <begin position="26"/>
        <end position="39"/>
    </location>
</feature>
<gene>
    <name evidence="5" type="ORF">SAY86_014177</name>
</gene>
<keyword evidence="3" id="KW-0804">Transcription</keyword>
<evidence type="ECO:0000256" key="3">
    <source>
        <dbReference type="ARBA" id="ARBA00023163"/>
    </source>
</evidence>
<evidence type="ECO:0000313" key="5">
    <source>
        <dbReference type="EMBL" id="KAK4772402.1"/>
    </source>
</evidence>
<keyword evidence="1" id="KW-0678">Repressor</keyword>
<proteinExistence type="predicted"/>
<keyword evidence="2" id="KW-0805">Transcription regulation</keyword>
<feature type="region of interest" description="Disordered" evidence="4">
    <location>
        <begin position="10"/>
        <end position="44"/>
    </location>
</feature>
<name>A0AAN7L0L6_TRANT</name>
<feature type="compositionally biased region" description="Low complexity" evidence="4">
    <location>
        <begin position="12"/>
        <end position="25"/>
    </location>
</feature>
<dbReference type="PANTHER" id="PTHR33388">
    <property type="entry name" value="OS01G0212500 PROTEIN"/>
    <property type="match status" value="1"/>
</dbReference>
<dbReference type="GO" id="GO:0003700">
    <property type="term" value="F:DNA-binding transcription factor activity"/>
    <property type="evidence" value="ECO:0007669"/>
    <property type="project" value="InterPro"/>
</dbReference>
<evidence type="ECO:0000313" key="6">
    <source>
        <dbReference type="Proteomes" id="UP001346149"/>
    </source>
</evidence>
<dbReference type="AlphaFoldDB" id="A0AAN7L0L6"/>
<organism evidence="5 6">
    <name type="scientific">Trapa natans</name>
    <name type="common">Water chestnut</name>
    <dbReference type="NCBI Taxonomy" id="22666"/>
    <lineage>
        <taxon>Eukaryota</taxon>
        <taxon>Viridiplantae</taxon>
        <taxon>Streptophyta</taxon>
        <taxon>Embryophyta</taxon>
        <taxon>Tracheophyta</taxon>
        <taxon>Spermatophyta</taxon>
        <taxon>Magnoliopsida</taxon>
        <taxon>eudicotyledons</taxon>
        <taxon>Gunneridae</taxon>
        <taxon>Pentapetalae</taxon>
        <taxon>rosids</taxon>
        <taxon>malvids</taxon>
        <taxon>Myrtales</taxon>
        <taxon>Lythraceae</taxon>
        <taxon>Trapa</taxon>
    </lineage>
</organism>
<reference evidence="5 6" key="1">
    <citation type="journal article" date="2023" name="Hortic Res">
        <title>Pangenome of water caltrop reveals structural variations and asymmetric subgenome divergence after allopolyploidization.</title>
        <authorList>
            <person name="Zhang X."/>
            <person name="Chen Y."/>
            <person name="Wang L."/>
            <person name="Yuan Y."/>
            <person name="Fang M."/>
            <person name="Shi L."/>
            <person name="Lu R."/>
            <person name="Comes H.P."/>
            <person name="Ma Y."/>
            <person name="Chen Y."/>
            <person name="Huang G."/>
            <person name="Zhou Y."/>
            <person name="Zheng Z."/>
            <person name="Qiu Y."/>
        </authorList>
    </citation>
    <scope>NUCLEOTIDE SEQUENCE [LARGE SCALE GENOMIC DNA]</scope>
    <source>
        <strain evidence="5">F231</strain>
    </source>
</reference>
<dbReference type="PANTHER" id="PTHR33388:SF18">
    <property type="entry name" value="PROTEIN SPEAR1"/>
    <property type="match status" value="1"/>
</dbReference>
<evidence type="ECO:0000256" key="2">
    <source>
        <dbReference type="ARBA" id="ARBA00023015"/>
    </source>
</evidence>
<dbReference type="InterPro" id="IPR040356">
    <property type="entry name" value="SPEAR"/>
</dbReference>
<accession>A0AAN7L0L6</accession>
<keyword evidence="6" id="KW-1185">Reference proteome</keyword>
<dbReference type="Proteomes" id="UP001346149">
    <property type="component" value="Unassembled WGS sequence"/>
</dbReference>
<evidence type="ECO:0000256" key="4">
    <source>
        <dbReference type="SAM" id="MobiDB-lite"/>
    </source>
</evidence>